<evidence type="ECO:0000313" key="5">
    <source>
        <dbReference type="Proteomes" id="UP000270112"/>
    </source>
</evidence>
<comment type="caution">
    <text evidence="3">The sequence shown here is derived from an EMBL/GenBank/DDBJ whole genome shotgun (WGS) entry which is preliminary data.</text>
</comment>
<sequence length="324" mass="34577">MHVTTEPETGFRAGRYAAIDIGTVTCRMLVADVDEAGRLHELDREYAITNLGEGVDATGVLKPEAMQRVADTVARYLEVLRGFETPEHPVIETKAMATSAARDARNADEFEALLAGLGVTLSVIPGQREAALSFAGASCDFLGERLLVVDIGGGSTEAIAGRAGGAPDRSHSFNIGCRRVTEKFFRADPPSAAELEEARAWVEAGMRPYFDELRGAGFAPERLVAVAGTATTVVSVHEHMKVYDTARVHKAVITRSVLDGVADELERVPLAERERIVGLDPGRAPVIVAGMVILQTVLDLAGVDAFTVSESDILHGIMLDEAAN</sequence>
<gene>
    <name evidence="2" type="ORF">C1876_11185</name>
    <name evidence="3" type="ORF">DMP09_07915</name>
</gene>
<dbReference type="EMBL" id="QICC01000026">
    <property type="protein sequence ID" value="RNM41801.1"/>
    <property type="molecule type" value="Genomic_DNA"/>
</dbReference>
<dbReference type="PANTHER" id="PTHR30005:SF13">
    <property type="entry name" value="EXOPOLYPHOSPHATASE 2"/>
    <property type="match status" value="1"/>
</dbReference>
<proteinExistence type="predicted"/>
<evidence type="ECO:0000259" key="1">
    <source>
        <dbReference type="Pfam" id="PF02541"/>
    </source>
</evidence>
<dbReference type="GO" id="GO:0016462">
    <property type="term" value="F:pyrophosphatase activity"/>
    <property type="evidence" value="ECO:0007669"/>
    <property type="project" value="TreeGrafter"/>
</dbReference>
<dbReference type="Proteomes" id="UP000253817">
    <property type="component" value="Unassembled WGS sequence"/>
</dbReference>
<evidence type="ECO:0000313" key="3">
    <source>
        <dbReference type="EMBL" id="RNM41801.1"/>
    </source>
</evidence>
<protein>
    <submittedName>
        <fullName evidence="3">Exopolyphosphatase</fullName>
    </submittedName>
</protein>
<reference evidence="5" key="2">
    <citation type="submission" date="2018-05" db="EMBL/GenBank/DDBJ databases">
        <title>Genome Sequencing of selected type strains of the family Eggerthellaceae.</title>
        <authorList>
            <person name="Danylec N."/>
            <person name="Stoll D.A."/>
            <person name="Doetsch A."/>
            <person name="Huch M."/>
        </authorList>
    </citation>
    <scope>NUCLEOTIDE SEQUENCE [LARGE SCALE GENOMIC DNA]</scope>
    <source>
        <strain evidence="5">DSM 16107</strain>
    </source>
</reference>
<dbReference type="Proteomes" id="UP000270112">
    <property type="component" value="Unassembled WGS sequence"/>
</dbReference>
<dbReference type="CDD" id="cd24054">
    <property type="entry name" value="ASKHA_NBD_AaPPX-GppA_MtPPX2-like"/>
    <property type="match status" value="1"/>
</dbReference>
<dbReference type="SUPFAM" id="SSF53067">
    <property type="entry name" value="Actin-like ATPase domain"/>
    <property type="match status" value="2"/>
</dbReference>
<dbReference type="OrthoDB" id="9793035at2"/>
<name>A0A3N0IXW4_9ACTN</name>
<keyword evidence="4" id="KW-1185">Reference proteome</keyword>
<dbReference type="Gene3D" id="3.30.420.150">
    <property type="entry name" value="Exopolyphosphatase. Domain 2"/>
    <property type="match status" value="1"/>
</dbReference>
<reference evidence="3" key="3">
    <citation type="journal article" date="2019" name="Microbiol. Resour. Announc.">
        <title>Draft Genome Sequences of Type Strains of Gordonibacter faecihominis, Paraeggerthella hongkongensis, Parvibacter caecicola,Slackia equolifaciens, Slackia faecicanis, and Slackia isoflavoniconvertens.</title>
        <authorList>
            <person name="Danylec N."/>
            <person name="Stoll D.A."/>
            <person name="Dotsch A."/>
            <person name="Huch M."/>
        </authorList>
    </citation>
    <scope>NUCLEOTIDE SEQUENCE</scope>
    <source>
        <strain evidence="3">DSM 16107</strain>
    </source>
</reference>
<dbReference type="Gene3D" id="3.30.420.40">
    <property type="match status" value="1"/>
</dbReference>
<organism evidence="3 5">
    <name type="scientific">Eggerthella sinensis</name>
    <dbReference type="NCBI Taxonomy" id="242230"/>
    <lineage>
        <taxon>Bacteria</taxon>
        <taxon>Bacillati</taxon>
        <taxon>Actinomycetota</taxon>
        <taxon>Coriobacteriia</taxon>
        <taxon>Eggerthellales</taxon>
        <taxon>Eggerthellaceae</taxon>
        <taxon>Eggerthella</taxon>
    </lineage>
</organism>
<dbReference type="PANTHER" id="PTHR30005">
    <property type="entry name" value="EXOPOLYPHOSPHATASE"/>
    <property type="match status" value="1"/>
</dbReference>
<dbReference type="InterPro" id="IPR043129">
    <property type="entry name" value="ATPase_NBD"/>
</dbReference>
<feature type="domain" description="Ppx/GppA phosphatase N-terminal" evidence="1">
    <location>
        <begin position="30"/>
        <end position="322"/>
    </location>
</feature>
<accession>A0A3N0IXW4</accession>
<dbReference type="InterPro" id="IPR050273">
    <property type="entry name" value="GppA/Ppx_hydrolase"/>
</dbReference>
<dbReference type="EMBL" id="PPTT01000019">
    <property type="protein sequence ID" value="RDB67979.1"/>
    <property type="molecule type" value="Genomic_DNA"/>
</dbReference>
<evidence type="ECO:0000313" key="4">
    <source>
        <dbReference type="Proteomes" id="UP000253817"/>
    </source>
</evidence>
<dbReference type="RefSeq" id="WP_114546813.1">
    <property type="nucleotide sequence ID" value="NZ_PPTT01000019.1"/>
</dbReference>
<reference evidence="2 4" key="1">
    <citation type="journal article" date="2018" name="Elife">
        <title>Discovery and characterization of a prevalent human gut bacterial enzyme sufficient for the inactivation of a family of plant toxins.</title>
        <authorList>
            <person name="Koppel N."/>
            <person name="Bisanz J.E."/>
            <person name="Pandelia M.E."/>
            <person name="Turnbaugh P.J."/>
            <person name="Balskus E.P."/>
        </authorList>
    </citation>
    <scope>NUCLEOTIDE SEQUENCE [LARGE SCALE GENOMIC DNA]</scope>
    <source>
        <strain evidence="2 4">DSM 16107</strain>
    </source>
</reference>
<dbReference type="AlphaFoldDB" id="A0A3N0IXW4"/>
<evidence type="ECO:0000313" key="2">
    <source>
        <dbReference type="EMBL" id="RDB67979.1"/>
    </source>
</evidence>
<dbReference type="InterPro" id="IPR003695">
    <property type="entry name" value="Ppx_GppA_N"/>
</dbReference>
<dbReference type="Pfam" id="PF02541">
    <property type="entry name" value="Ppx-GppA"/>
    <property type="match status" value="1"/>
</dbReference>